<keyword evidence="2" id="KW-0687">Ribonucleoprotein</keyword>
<evidence type="ECO:0000313" key="2">
    <source>
        <dbReference type="EMBL" id="GFF95512.1"/>
    </source>
</evidence>
<reference evidence="2 3" key="1">
    <citation type="submission" date="2020-01" db="EMBL/GenBank/DDBJ databases">
        <title>Draft genome sequence of Aspergillus udagawae IFM 53868.</title>
        <authorList>
            <person name="Takahashi H."/>
            <person name="Yaguchi T."/>
        </authorList>
    </citation>
    <scope>NUCLEOTIDE SEQUENCE [LARGE SCALE GENOMIC DNA]</scope>
    <source>
        <strain evidence="2 3">IFM 53868</strain>
    </source>
</reference>
<feature type="region of interest" description="Disordered" evidence="1">
    <location>
        <begin position="22"/>
        <end position="52"/>
    </location>
</feature>
<evidence type="ECO:0000313" key="3">
    <source>
        <dbReference type="Proteomes" id="UP000465266"/>
    </source>
</evidence>
<keyword evidence="3" id="KW-1185">Reference proteome</keyword>
<sequence length="73" mass="7989">MYGSGRVRCTLNRNGLAGALAEPTAGTAQRNGSKIESHFEKPGNDNSDFDNPPKPLVPVEFLLLFSLADSRRW</sequence>
<accession>A0ABQ1B7R8</accession>
<keyword evidence="2" id="KW-0689">Ribosomal protein</keyword>
<proteinExistence type="predicted"/>
<dbReference type="Proteomes" id="UP000465266">
    <property type="component" value="Unassembled WGS sequence"/>
</dbReference>
<comment type="caution">
    <text evidence="2">The sequence shown here is derived from an EMBL/GenBank/DDBJ whole genome shotgun (WGS) entry which is preliminary data.</text>
</comment>
<dbReference type="GO" id="GO:0005840">
    <property type="term" value="C:ribosome"/>
    <property type="evidence" value="ECO:0007669"/>
    <property type="project" value="UniProtKB-KW"/>
</dbReference>
<gene>
    <name evidence="2" type="ORF">IFM53868_08062</name>
</gene>
<feature type="compositionally biased region" description="Basic and acidic residues" evidence="1">
    <location>
        <begin position="33"/>
        <end position="43"/>
    </location>
</feature>
<dbReference type="EMBL" id="BLKG01000113">
    <property type="protein sequence ID" value="GFF95512.1"/>
    <property type="molecule type" value="Genomic_DNA"/>
</dbReference>
<evidence type="ECO:0000256" key="1">
    <source>
        <dbReference type="SAM" id="MobiDB-lite"/>
    </source>
</evidence>
<organism evidence="2 3">
    <name type="scientific">Aspergillus udagawae</name>
    <dbReference type="NCBI Taxonomy" id="91492"/>
    <lineage>
        <taxon>Eukaryota</taxon>
        <taxon>Fungi</taxon>
        <taxon>Dikarya</taxon>
        <taxon>Ascomycota</taxon>
        <taxon>Pezizomycotina</taxon>
        <taxon>Eurotiomycetes</taxon>
        <taxon>Eurotiomycetidae</taxon>
        <taxon>Eurotiales</taxon>
        <taxon>Aspergillaceae</taxon>
        <taxon>Aspergillus</taxon>
        <taxon>Aspergillus subgen. Fumigati</taxon>
    </lineage>
</organism>
<name>A0ABQ1B7R8_9EURO</name>
<protein>
    <submittedName>
        <fullName evidence="2">40S ribosomal protein S24-B</fullName>
    </submittedName>
</protein>